<feature type="compositionally biased region" description="Basic and acidic residues" evidence="1">
    <location>
        <begin position="143"/>
        <end position="153"/>
    </location>
</feature>
<dbReference type="OrthoDB" id="79215at2759"/>
<feature type="transmembrane region" description="Helical" evidence="2">
    <location>
        <begin position="27"/>
        <end position="45"/>
    </location>
</feature>
<dbReference type="EMBL" id="MBDO02000005">
    <property type="protein sequence ID" value="RLN69339.1"/>
    <property type="molecule type" value="Genomic_DNA"/>
</dbReference>
<name>A0A3F2S366_9STRA</name>
<reference evidence="3 4" key="1">
    <citation type="submission" date="2018-07" db="EMBL/GenBank/DDBJ databases">
        <title>Genome sequencing of oomycete isolates from Chile give support for New Zealand origin for Phytophthora kernoviae and make available the first Nothophytophthora sp. genome.</title>
        <authorList>
            <person name="Studholme D.J."/>
            <person name="Sanfuentes E."/>
            <person name="Panda P."/>
            <person name="Hill R."/>
            <person name="Sambles C."/>
            <person name="Grant M."/>
            <person name="Williams N.M."/>
            <person name="Mcdougal R.L."/>
        </authorList>
    </citation>
    <scope>NUCLEOTIDE SEQUENCE [LARGE SCALE GENOMIC DNA]</scope>
    <source>
        <strain evidence="3">Chile6</strain>
    </source>
</reference>
<keyword evidence="2" id="KW-0812">Transmembrane</keyword>
<evidence type="ECO:0000313" key="3">
    <source>
        <dbReference type="EMBL" id="RLN69339.1"/>
    </source>
</evidence>
<keyword evidence="2" id="KW-1133">Transmembrane helix</keyword>
<proteinExistence type="predicted"/>
<protein>
    <submittedName>
        <fullName evidence="3">Uncharacterized protein</fullName>
    </submittedName>
</protein>
<keyword evidence="2" id="KW-0472">Membrane</keyword>
<dbReference type="AlphaFoldDB" id="A0A3F2S366"/>
<evidence type="ECO:0000256" key="1">
    <source>
        <dbReference type="SAM" id="MobiDB-lite"/>
    </source>
</evidence>
<dbReference type="Proteomes" id="UP000277300">
    <property type="component" value="Unassembled WGS sequence"/>
</dbReference>
<comment type="caution">
    <text evidence="3">The sequence shown here is derived from an EMBL/GenBank/DDBJ whole genome shotgun (WGS) entry which is preliminary data.</text>
</comment>
<feature type="compositionally biased region" description="Basic and acidic residues" evidence="1">
    <location>
        <begin position="113"/>
        <end position="125"/>
    </location>
</feature>
<evidence type="ECO:0000313" key="4">
    <source>
        <dbReference type="Proteomes" id="UP000277300"/>
    </source>
</evidence>
<gene>
    <name evidence="3" type="ORF">BBP00_00000383</name>
</gene>
<organism evidence="3 4">
    <name type="scientific">Phytophthora kernoviae</name>
    <dbReference type="NCBI Taxonomy" id="325452"/>
    <lineage>
        <taxon>Eukaryota</taxon>
        <taxon>Sar</taxon>
        <taxon>Stramenopiles</taxon>
        <taxon>Oomycota</taxon>
        <taxon>Peronosporomycetes</taxon>
        <taxon>Peronosporales</taxon>
        <taxon>Peronosporaceae</taxon>
        <taxon>Phytophthora</taxon>
    </lineage>
</organism>
<feature type="region of interest" description="Disordered" evidence="1">
    <location>
        <begin position="104"/>
        <end position="129"/>
    </location>
</feature>
<evidence type="ECO:0000256" key="2">
    <source>
        <dbReference type="SAM" id="Phobius"/>
    </source>
</evidence>
<feature type="region of interest" description="Disordered" evidence="1">
    <location>
        <begin position="143"/>
        <end position="195"/>
    </location>
</feature>
<accession>A0A3F2S366</accession>
<sequence>MTSKLRMLFSDAPPDAFEKLLSPRRKAFYGLFAFGPGTVLGLYLYSVKRRMDRDNEAMRLEQVQNELSVVQERENKDLVLANAIRDMRDRLERLEAEAVASRRNATNVAKAAETSREKQETESKKVPVLSTESTIEAALATLKPKEQPLKQEQKAPVWMTSSLGGQQGRVQQRQKDMVKQDVAAYQAEQRKQRGN</sequence>